<evidence type="ECO:0000256" key="5">
    <source>
        <dbReference type="ARBA" id="ARBA00022801"/>
    </source>
</evidence>
<dbReference type="InterPro" id="IPR043502">
    <property type="entry name" value="DNA/RNA_pol_sf"/>
</dbReference>
<dbReference type="GO" id="GO:0004519">
    <property type="term" value="F:endonuclease activity"/>
    <property type="evidence" value="ECO:0007669"/>
    <property type="project" value="UniProtKB-KW"/>
</dbReference>
<evidence type="ECO:0000313" key="9">
    <source>
        <dbReference type="Proteomes" id="UP000257109"/>
    </source>
</evidence>
<keyword evidence="9" id="KW-1185">Reference proteome</keyword>
<keyword evidence="4" id="KW-0255">Endonuclease</keyword>
<evidence type="ECO:0000256" key="2">
    <source>
        <dbReference type="ARBA" id="ARBA00022695"/>
    </source>
</evidence>
<keyword evidence="3" id="KW-0540">Nuclease</keyword>
<keyword evidence="6" id="KW-0695">RNA-directed DNA polymerase</keyword>
<dbReference type="GO" id="GO:0016787">
    <property type="term" value="F:hydrolase activity"/>
    <property type="evidence" value="ECO:0007669"/>
    <property type="project" value="UniProtKB-KW"/>
</dbReference>
<protein>
    <submittedName>
        <fullName evidence="8">Retrovirus-related Pol polyprotein from transposon 17.6</fullName>
    </submittedName>
</protein>
<keyword evidence="2" id="KW-0548">Nucleotidyltransferase</keyword>
<gene>
    <name evidence="8" type="primary">pol</name>
    <name evidence="8" type="ORF">CR513_32572</name>
</gene>
<evidence type="ECO:0000256" key="3">
    <source>
        <dbReference type="ARBA" id="ARBA00022722"/>
    </source>
</evidence>
<dbReference type="SUPFAM" id="SSF56672">
    <property type="entry name" value="DNA/RNA polymerases"/>
    <property type="match status" value="1"/>
</dbReference>
<evidence type="ECO:0000256" key="6">
    <source>
        <dbReference type="ARBA" id="ARBA00022918"/>
    </source>
</evidence>
<feature type="domain" description="Reverse transcriptase RNase H-like" evidence="7">
    <location>
        <begin position="36"/>
        <end position="97"/>
    </location>
</feature>
<evidence type="ECO:0000259" key="7">
    <source>
        <dbReference type="Pfam" id="PF17917"/>
    </source>
</evidence>
<feature type="non-terminal residue" evidence="8">
    <location>
        <position position="1"/>
    </location>
</feature>
<dbReference type="Proteomes" id="UP000257109">
    <property type="component" value="Unassembled WGS sequence"/>
</dbReference>
<evidence type="ECO:0000256" key="1">
    <source>
        <dbReference type="ARBA" id="ARBA00022679"/>
    </source>
</evidence>
<keyword evidence="1" id="KW-0808">Transferase</keyword>
<dbReference type="AlphaFoldDB" id="A0A371G6I9"/>
<evidence type="ECO:0000313" key="8">
    <source>
        <dbReference type="EMBL" id="RDX86137.1"/>
    </source>
</evidence>
<keyword evidence="5" id="KW-0378">Hydrolase</keyword>
<proteinExistence type="predicted"/>
<dbReference type="PANTHER" id="PTHR34072:SF57">
    <property type="entry name" value="RNA-DIRECTED DNA POLYMERASE"/>
    <property type="match status" value="1"/>
</dbReference>
<evidence type="ECO:0000256" key="4">
    <source>
        <dbReference type="ARBA" id="ARBA00022759"/>
    </source>
</evidence>
<accession>A0A371G6I9</accession>
<dbReference type="Pfam" id="PF17917">
    <property type="entry name" value="RT_RNaseH"/>
    <property type="match status" value="1"/>
</dbReference>
<dbReference type="GO" id="GO:0003964">
    <property type="term" value="F:RNA-directed DNA polymerase activity"/>
    <property type="evidence" value="ECO:0007669"/>
    <property type="project" value="UniProtKB-KW"/>
</dbReference>
<organism evidence="8 9">
    <name type="scientific">Mucuna pruriens</name>
    <name type="common">Velvet bean</name>
    <name type="synonym">Dolichos pruriens</name>
    <dbReference type="NCBI Taxonomy" id="157652"/>
    <lineage>
        <taxon>Eukaryota</taxon>
        <taxon>Viridiplantae</taxon>
        <taxon>Streptophyta</taxon>
        <taxon>Embryophyta</taxon>
        <taxon>Tracheophyta</taxon>
        <taxon>Spermatophyta</taxon>
        <taxon>Magnoliopsida</taxon>
        <taxon>eudicotyledons</taxon>
        <taxon>Gunneridae</taxon>
        <taxon>Pentapetalae</taxon>
        <taxon>rosids</taxon>
        <taxon>fabids</taxon>
        <taxon>Fabales</taxon>
        <taxon>Fabaceae</taxon>
        <taxon>Papilionoideae</taxon>
        <taxon>50 kb inversion clade</taxon>
        <taxon>NPAAA clade</taxon>
        <taxon>indigoferoid/millettioid clade</taxon>
        <taxon>Phaseoleae</taxon>
        <taxon>Mucuna</taxon>
    </lineage>
</organism>
<comment type="caution">
    <text evidence="8">The sequence shown here is derived from an EMBL/GenBank/DDBJ whole genome shotgun (WGS) entry which is preliminary data.</text>
</comment>
<dbReference type="PANTHER" id="PTHR34072">
    <property type="entry name" value="ENZYMATIC POLYPROTEIN-RELATED"/>
    <property type="match status" value="1"/>
</dbReference>
<dbReference type="OrthoDB" id="10055717at2759"/>
<reference evidence="8" key="1">
    <citation type="submission" date="2018-05" db="EMBL/GenBank/DDBJ databases">
        <title>Draft genome of Mucuna pruriens seed.</title>
        <authorList>
            <person name="Nnadi N.E."/>
            <person name="Vos R."/>
            <person name="Hasami M.H."/>
            <person name="Devisetty U.K."/>
            <person name="Aguiy J.C."/>
        </authorList>
    </citation>
    <scope>NUCLEOTIDE SEQUENCE [LARGE SCALE GENOMIC DNA]</scope>
    <source>
        <strain evidence="8">JCA_2017</strain>
    </source>
</reference>
<dbReference type="InterPro" id="IPR041373">
    <property type="entry name" value="RT_RNaseH"/>
</dbReference>
<dbReference type="EMBL" id="QJKJ01006600">
    <property type="protein sequence ID" value="RDX86137.1"/>
    <property type="molecule type" value="Genomic_DNA"/>
</dbReference>
<sequence length="238" mass="27408">MRRLQFSIGSYLSPKSRGRQASVCDCLCIPNNGLGQLNYTTSEKELLAIVFALDKFCSYLLCSKIIVFSDHAALRFLLKMLDAKLRLIWWMLLLQEFKIEIKDKKGVKNSIVDHLSRIERESDPMPIRDEFLDEQLFFHQRHPGYIRRNSEAMPSIIYGMILTFRDIVMIKSFISASQILRSSRSSNFAMQHLEAAIIKQLGQPEKCLIVGSTGPPFLRCLSIRLHLQQMPKSRNGNK</sequence>
<dbReference type="CDD" id="cd09274">
    <property type="entry name" value="RNase_HI_RT_Ty3"/>
    <property type="match status" value="1"/>
</dbReference>
<name>A0A371G6I9_MUCPR</name>